<evidence type="ECO:0000313" key="12">
    <source>
        <dbReference type="EMBL" id="PRQ47806.1"/>
    </source>
</evidence>
<feature type="compositionally biased region" description="Basic and acidic residues" evidence="10">
    <location>
        <begin position="349"/>
        <end position="367"/>
    </location>
</feature>
<reference evidence="12 13" key="1">
    <citation type="journal article" date="2018" name="Nat. Genet.">
        <title>The Rosa genome provides new insights in the design of modern roses.</title>
        <authorList>
            <person name="Bendahmane M."/>
        </authorList>
    </citation>
    <scope>NUCLEOTIDE SEQUENCE [LARGE SCALE GENOMIC DNA]</scope>
    <source>
        <strain evidence="13">cv. Old Blush</strain>
    </source>
</reference>
<dbReference type="GO" id="GO:0006355">
    <property type="term" value="P:regulation of DNA-templated transcription"/>
    <property type="evidence" value="ECO:0007669"/>
    <property type="project" value="InterPro"/>
</dbReference>
<evidence type="ECO:0000313" key="13">
    <source>
        <dbReference type="Proteomes" id="UP000238479"/>
    </source>
</evidence>
<keyword evidence="7" id="KW-0805">Transcription regulation</keyword>
<dbReference type="GO" id="GO:0005634">
    <property type="term" value="C:nucleus"/>
    <property type="evidence" value="ECO:0007669"/>
    <property type="project" value="UniProtKB-SubCell"/>
</dbReference>
<name>A0A2P6RMZ9_ROSCH</name>
<evidence type="ECO:0000256" key="10">
    <source>
        <dbReference type="SAM" id="MobiDB-lite"/>
    </source>
</evidence>
<keyword evidence="6" id="KW-0832">Ubl conjugation</keyword>
<dbReference type="PANTHER" id="PTHR31169:SF23">
    <property type="entry name" value="OS03G0572250 PROTEIN"/>
    <property type="match status" value="1"/>
</dbReference>
<evidence type="ECO:0000256" key="7">
    <source>
        <dbReference type="ARBA" id="ARBA00023015"/>
    </source>
</evidence>
<evidence type="ECO:0000256" key="8">
    <source>
        <dbReference type="ARBA" id="ARBA00023163"/>
    </source>
</evidence>
<keyword evidence="13" id="KW-1185">Reference proteome</keyword>
<accession>A0A2P6RMZ9</accession>
<protein>
    <submittedName>
        <fullName evidence="12">Putative transcription factor C2H2 family</fullName>
    </submittedName>
</protein>
<feature type="compositionally biased region" description="Polar residues" evidence="10">
    <location>
        <begin position="251"/>
        <end position="260"/>
    </location>
</feature>
<feature type="domain" description="Zinc-finger" evidence="11">
    <location>
        <begin position="145"/>
        <end position="241"/>
    </location>
</feature>
<dbReference type="GO" id="GO:0005737">
    <property type="term" value="C:cytoplasm"/>
    <property type="evidence" value="ECO:0007669"/>
    <property type="project" value="UniProtKB-SubCell"/>
</dbReference>
<dbReference type="OrthoDB" id="298344at2759"/>
<feature type="region of interest" description="Disordered" evidence="10">
    <location>
        <begin position="447"/>
        <end position="488"/>
    </location>
</feature>
<feature type="compositionally biased region" description="Basic and acidic residues" evidence="10">
    <location>
        <begin position="293"/>
        <end position="309"/>
    </location>
</feature>
<keyword evidence="5" id="KW-0597">Phosphoprotein</keyword>
<keyword evidence="9" id="KW-0539">Nucleus</keyword>
<organism evidence="12 13">
    <name type="scientific">Rosa chinensis</name>
    <name type="common">China rose</name>
    <dbReference type="NCBI Taxonomy" id="74649"/>
    <lineage>
        <taxon>Eukaryota</taxon>
        <taxon>Viridiplantae</taxon>
        <taxon>Streptophyta</taxon>
        <taxon>Embryophyta</taxon>
        <taxon>Tracheophyta</taxon>
        <taxon>Spermatophyta</taxon>
        <taxon>Magnoliopsida</taxon>
        <taxon>eudicotyledons</taxon>
        <taxon>Gunneridae</taxon>
        <taxon>Pentapetalae</taxon>
        <taxon>rosids</taxon>
        <taxon>fabids</taxon>
        <taxon>Rosales</taxon>
        <taxon>Rosaceae</taxon>
        <taxon>Rosoideae</taxon>
        <taxon>Rosoideae incertae sedis</taxon>
        <taxon>Rosa</taxon>
    </lineage>
</organism>
<dbReference type="EMBL" id="PDCK01000040">
    <property type="protein sequence ID" value="PRQ47806.1"/>
    <property type="molecule type" value="Genomic_DNA"/>
</dbReference>
<feature type="compositionally biased region" description="Basic and acidic residues" evidence="10">
    <location>
        <begin position="404"/>
        <end position="431"/>
    </location>
</feature>
<feature type="region of interest" description="Disordered" evidence="10">
    <location>
        <begin position="336"/>
        <end position="431"/>
    </location>
</feature>
<feature type="region of interest" description="Disordered" evidence="10">
    <location>
        <begin position="251"/>
        <end position="317"/>
    </location>
</feature>
<evidence type="ECO:0000256" key="3">
    <source>
        <dbReference type="ARBA" id="ARBA00022490"/>
    </source>
</evidence>
<dbReference type="Proteomes" id="UP000238479">
    <property type="component" value="Chromosome 2"/>
</dbReference>
<sequence>MMMNKTQTQNKSQYELSRDERIKANLERMQKLGLADISLELKSQFQAKRATKSFSNRTTPSSVASPIRRPGPIRRSSRLQNSTPVSYTEAPLGKKDEGKEMGSIMLEEGARPEIYTEEHEKLLGHTEKSWTLFGDGYGKDGKRLYDPVRGKTCHQCRQKTLGYRTQCRQCNRLHGQFCGDCLYMRYGEHVLEAIENPKWICPVCRGICNCSFCRTAKGWPPTGLLYRKIVQLGFKSVAHYLIQTRRAETSLVQNPETPEQVSGRRLLPFPDTDEENLKADHNDLGPLTSLGEQKGDNEFKCEKEDEKQNNADLDINNQASAKRTLSFPDIDHMVGDHLGLPKLQSESSTGDHKEEEESKVDCVDLKLGDSTNGLETASKPKKKWARDNEPSADSIGGRLRRRCQKEAEHDDDSSDAKDKIPDGKQDANKILSETEVKKEICVLFTDSKDGGDSSTVLKGSSKLKKRIRVAEPSADSVAGRLRQRRKGN</sequence>
<evidence type="ECO:0000259" key="11">
    <source>
        <dbReference type="Pfam" id="PF10497"/>
    </source>
</evidence>
<comment type="subcellular location">
    <subcellularLocation>
        <location evidence="2">Cytoplasm</location>
    </subcellularLocation>
    <subcellularLocation>
        <location evidence="1">Nucleus</location>
    </subcellularLocation>
</comment>
<feature type="region of interest" description="Disordered" evidence="10">
    <location>
        <begin position="48"/>
        <end position="99"/>
    </location>
</feature>
<evidence type="ECO:0000256" key="9">
    <source>
        <dbReference type="ARBA" id="ARBA00023242"/>
    </source>
</evidence>
<dbReference type="InterPro" id="IPR040221">
    <property type="entry name" value="CDCA7/CDA7L"/>
</dbReference>
<keyword evidence="4" id="KW-1017">Isopeptide bond</keyword>
<proteinExistence type="predicted"/>
<feature type="compositionally biased region" description="Polar residues" evidence="10">
    <location>
        <begin position="48"/>
        <end position="64"/>
    </location>
</feature>
<evidence type="ECO:0000256" key="5">
    <source>
        <dbReference type="ARBA" id="ARBA00022553"/>
    </source>
</evidence>
<evidence type="ECO:0000256" key="6">
    <source>
        <dbReference type="ARBA" id="ARBA00022843"/>
    </source>
</evidence>
<keyword evidence="8" id="KW-0804">Transcription</keyword>
<evidence type="ECO:0000256" key="4">
    <source>
        <dbReference type="ARBA" id="ARBA00022499"/>
    </source>
</evidence>
<evidence type="ECO:0000256" key="1">
    <source>
        <dbReference type="ARBA" id="ARBA00004123"/>
    </source>
</evidence>
<dbReference type="OMA" id="SFCRTAK"/>
<evidence type="ECO:0000256" key="2">
    <source>
        <dbReference type="ARBA" id="ARBA00004496"/>
    </source>
</evidence>
<gene>
    <name evidence="12" type="ORF">RchiOBHm_Chr2g0103711</name>
</gene>
<comment type="caution">
    <text evidence="12">The sequence shown here is derived from an EMBL/GenBank/DDBJ whole genome shotgun (WGS) entry which is preliminary data.</text>
</comment>
<dbReference type="CDD" id="cd00065">
    <property type="entry name" value="FYVE_like_SF"/>
    <property type="match status" value="1"/>
</dbReference>
<dbReference type="AlphaFoldDB" id="A0A2P6RMZ9"/>
<keyword evidence="3" id="KW-0963">Cytoplasm</keyword>
<dbReference type="Pfam" id="PF10497">
    <property type="entry name" value="zf-4CXXC_R1"/>
    <property type="match status" value="1"/>
</dbReference>
<dbReference type="PANTHER" id="PTHR31169">
    <property type="entry name" value="OS05G0300700 PROTEIN"/>
    <property type="match status" value="1"/>
</dbReference>
<dbReference type="Gramene" id="PRQ47806">
    <property type="protein sequence ID" value="PRQ47806"/>
    <property type="gene ID" value="RchiOBHm_Chr2g0103711"/>
</dbReference>
<dbReference type="InterPro" id="IPR018866">
    <property type="entry name" value="Znf-4CXXC_R1"/>
</dbReference>